<proteinExistence type="predicted"/>
<dbReference type="PANTHER" id="PTHR47764">
    <property type="entry name" value="UBIQUITIN-LIKE-SPECIFIC PROTEASE 2B-RELATED"/>
    <property type="match status" value="1"/>
</dbReference>
<evidence type="ECO:0000313" key="2">
    <source>
        <dbReference type="EMBL" id="EIE23934.1"/>
    </source>
</evidence>
<feature type="compositionally biased region" description="Basic residues" evidence="1">
    <location>
        <begin position="925"/>
        <end position="943"/>
    </location>
</feature>
<feature type="region of interest" description="Disordered" evidence="1">
    <location>
        <begin position="972"/>
        <end position="998"/>
    </location>
</feature>
<dbReference type="KEGG" id="csl:COCSUDRAFT_62463"/>
<dbReference type="PANTHER" id="PTHR47764:SF2">
    <property type="entry name" value="UBIQUITIN-LIKE PROTEASE FAMILY PROFILE DOMAIN-CONTAINING PROTEIN"/>
    <property type="match status" value="1"/>
</dbReference>
<feature type="region of interest" description="Disordered" evidence="1">
    <location>
        <begin position="684"/>
        <end position="948"/>
    </location>
</feature>
<reference evidence="2 3" key="1">
    <citation type="journal article" date="2012" name="Genome Biol.">
        <title>The genome of the polar eukaryotic microalga coccomyxa subellipsoidea reveals traits of cold adaptation.</title>
        <authorList>
            <person name="Blanc G."/>
            <person name="Agarkova I."/>
            <person name="Grimwood J."/>
            <person name="Kuo A."/>
            <person name="Brueggeman A."/>
            <person name="Dunigan D."/>
            <person name="Gurnon J."/>
            <person name="Ladunga I."/>
            <person name="Lindquist E."/>
            <person name="Lucas S."/>
            <person name="Pangilinan J."/>
            <person name="Proschold T."/>
            <person name="Salamov A."/>
            <person name="Schmutz J."/>
            <person name="Weeks D."/>
            <person name="Yamada T."/>
            <person name="Claverie J.M."/>
            <person name="Grigoriev I."/>
            <person name="Van Etten J."/>
            <person name="Lomsadze A."/>
            <person name="Borodovsky M."/>
        </authorList>
    </citation>
    <scope>NUCLEOTIDE SEQUENCE [LARGE SCALE GENOMIC DNA]</scope>
    <source>
        <strain evidence="2 3">C-169</strain>
    </source>
</reference>
<feature type="compositionally biased region" description="Basic and acidic residues" evidence="1">
    <location>
        <begin position="878"/>
        <end position="889"/>
    </location>
</feature>
<dbReference type="Gene3D" id="1.10.418.20">
    <property type="match status" value="1"/>
</dbReference>
<accession>I0YZW5</accession>
<feature type="compositionally biased region" description="Low complexity" evidence="1">
    <location>
        <begin position="858"/>
        <end position="875"/>
    </location>
</feature>
<dbReference type="STRING" id="574566.I0YZW5"/>
<dbReference type="AlphaFoldDB" id="I0YZW5"/>
<protein>
    <recommendedName>
        <fullName evidence="4">Ubiquitin-like protease family profile domain-containing protein</fullName>
    </recommendedName>
</protein>
<feature type="compositionally biased region" description="Basic and acidic residues" evidence="1">
    <location>
        <begin position="183"/>
        <end position="226"/>
    </location>
</feature>
<dbReference type="EMBL" id="AGSI01000006">
    <property type="protein sequence ID" value="EIE23934.1"/>
    <property type="molecule type" value="Genomic_DNA"/>
</dbReference>
<feature type="compositionally biased region" description="Polar residues" evidence="1">
    <location>
        <begin position="812"/>
        <end position="832"/>
    </location>
</feature>
<dbReference type="GeneID" id="17041932"/>
<keyword evidence="3" id="KW-1185">Reference proteome</keyword>
<gene>
    <name evidence="2" type="ORF">COCSUDRAFT_62463</name>
</gene>
<feature type="region of interest" description="Disordered" evidence="1">
    <location>
        <begin position="166"/>
        <end position="384"/>
    </location>
</feature>
<dbReference type="SUPFAM" id="SSF54001">
    <property type="entry name" value="Cysteine proteinases"/>
    <property type="match status" value="1"/>
</dbReference>
<comment type="caution">
    <text evidence="2">The sequence shown here is derived from an EMBL/GenBank/DDBJ whole genome shotgun (WGS) entry which is preliminary data.</text>
</comment>
<feature type="compositionally biased region" description="Basic residues" evidence="1">
    <location>
        <begin position="793"/>
        <end position="811"/>
    </location>
</feature>
<evidence type="ECO:0000313" key="3">
    <source>
        <dbReference type="Proteomes" id="UP000007264"/>
    </source>
</evidence>
<feature type="compositionally biased region" description="Basic and acidic residues" evidence="1">
    <location>
        <begin position="503"/>
        <end position="519"/>
    </location>
</feature>
<dbReference type="RefSeq" id="XP_005648478.1">
    <property type="nucleotide sequence ID" value="XM_005648421.1"/>
</dbReference>
<dbReference type="InterPro" id="IPR038765">
    <property type="entry name" value="Papain-like_cys_pep_sf"/>
</dbReference>
<feature type="compositionally biased region" description="Polar residues" evidence="1">
    <location>
        <begin position="737"/>
        <end position="748"/>
    </location>
</feature>
<feature type="region of interest" description="Disordered" evidence="1">
    <location>
        <begin position="636"/>
        <end position="655"/>
    </location>
</feature>
<evidence type="ECO:0000256" key="1">
    <source>
        <dbReference type="SAM" id="MobiDB-lite"/>
    </source>
</evidence>
<feature type="compositionally biased region" description="Basic and acidic residues" evidence="1">
    <location>
        <begin position="901"/>
        <end position="924"/>
    </location>
</feature>
<organism evidence="2 3">
    <name type="scientific">Coccomyxa subellipsoidea (strain C-169)</name>
    <name type="common">Green microalga</name>
    <dbReference type="NCBI Taxonomy" id="574566"/>
    <lineage>
        <taxon>Eukaryota</taxon>
        <taxon>Viridiplantae</taxon>
        <taxon>Chlorophyta</taxon>
        <taxon>core chlorophytes</taxon>
        <taxon>Trebouxiophyceae</taxon>
        <taxon>Trebouxiophyceae incertae sedis</taxon>
        <taxon>Coccomyxaceae</taxon>
        <taxon>Coccomyxa</taxon>
        <taxon>Coccomyxa subellipsoidea</taxon>
    </lineage>
</organism>
<dbReference type="Proteomes" id="UP000007264">
    <property type="component" value="Unassembled WGS sequence"/>
</dbReference>
<sequence length="998" mass="108607">MCVAAGGHSTPGLKKAISNFLTQEWDRKVSEGGESVPAQWAAAQPDAPPRAFELQAKKVKLPMQDNYCDCGLFLLTYVDFFTHGLPASLRLTIHQRRPLDADELASLSDYPLFLHHKWFYPGNASKLREHIRYLLLKLFVEQVPEVQLQSRGDALAEALQDINRYEEGPDRYQGPADYLPQGLERREDHKRELERQRREKQRQAEEKQQQQQRKAAEARERSEARRGLSQRDSQPGSTGAAGPDDPASRRRKAADAAERRLGGTQNSDELENFEIDLASSPREGSEFPSNPFNDFRLHSKVQDGPLVAYNSSREQSPDNVSKDGEWQSKGNSSAGRRKLVLEPSSDEDGGNDVQCTKELDSIDLGGASGSGATPAPEEPAGRVETPAMAEKYESYFRLHKRFSSDGDRLSHVEVEMLRREPSGRKGLIVQDPGKRKTFDSEASAYEWMDLCLSARPAPLAAWKPAPVRCASKQDDYGIEEWPGNASPPAVRSPSMLMGSPRGRVSDRTRNAPGRSDKLQGEASGRSVRDCGLSGHKPAAAADEAHDLTGDEDKADEAGLAAQITPPPNDFAAASRESEEIIASVERTMAWVEDRSRPEAPAATSGFPSWVLQTPAAASKASMDDALAKAVMLELPGDEPAKTGRQPSGASGLLEQAPMATAWNRGTARLRNIIQAALPVSLKFKAQKKQPSVAHMDGFTTTEEEDKSDTAGAMAEADEPSSRAEIDLTSDSGAADSPAQQQPGSSYQEAATPLDAAGMQPPTAPGPSEQLPANAGGPGSAIGDYAVDLDEKGRMKRREKKRRYKNNRKQRRGGSSQQPVPHSQEPNGFASSDESVEDVDVGSPSRPGNDPILADDFEAGPASPAARAPPQQSLSALEEADRQFAEKLQQEEEPTCMTSKMSDMHIDEYEAPKDEDYIPGREGGKRSKRKGKGSPKSSPKKPKPLRQAPPALALFIEHVAADACTAAAVARVRNSPSVGRRQMPMGAYFPRVDPLSRDQ</sequence>
<feature type="compositionally biased region" description="Polar residues" evidence="1">
    <location>
        <begin position="309"/>
        <end position="319"/>
    </location>
</feature>
<evidence type="ECO:0008006" key="4">
    <source>
        <dbReference type="Google" id="ProtNLM"/>
    </source>
</evidence>
<dbReference type="OrthoDB" id="568156at2759"/>
<feature type="region of interest" description="Disordered" evidence="1">
    <location>
        <begin position="479"/>
        <end position="550"/>
    </location>
</feature>
<name>I0YZW5_COCSC</name>